<keyword evidence="2 8" id="KW-0349">Heme</keyword>
<organism evidence="11">
    <name type="scientific">Catharanthus roseus</name>
    <name type="common">Madagascar periwinkle</name>
    <name type="synonym">Vinca rosea</name>
    <dbReference type="NCBI Taxonomy" id="4058"/>
    <lineage>
        <taxon>Eukaryota</taxon>
        <taxon>Viridiplantae</taxon>
        <taxon>Streptophyta</taxon>
        <taxon>Embryophyta</taxon>
        <taxon>Tracheophyta</taxon>
        <taxon>Spermatophyta</taxon>
        <taxon>Magnoliopsida</taxon>
        <taxon>eudicotyledons</taxon>
        <taxon>Gunneridae</taxon>
        <taxon>Pentapetalae</taxon>
        <taxon>asterids</taxon>
        <taxon>lamiids</taxon>
        <taxon>Gentianales</taxon>
        <taxon>Apocynaceae</taxon>
        <taxon>Rauvolfioideae</taxon>
        <taxon>Vinceae</taxon>
        <taxon>Catharanthinae</taxon>
        <taxon>Catharanthus</taxon>
    </lineage>
</organism>
<dbReference type="GO" id="GO:0005506">
    <property type="term" value="F:iron ion binding"/>
    <property type="evidence" value="ECO:0007669"/>
    <property type="project" value="InterPro"/>
</dbReference>
<dbReference type="InterPro" id="IPR017972">
    <property type="entry name" value="Cyt_P450_CS"/>
</dbReference>
<evidence type="ECO:0000256" key="6">
    <source>
        <dbReference type="ARBA" id="ARBA00023033"/>
    </source>
</evidence>
<dbReference type="InterPro" id="IPR002401">
    <property type="entry name" value="Cyt_P450_E_grp-I"/>
</dbReference>
<keyword evidence="3 8" id="KW-0479">Metal-binding</keyword>
<keyword evidence="10" id="KW-0812">Transmembrane</keyword>
<keyword evidence="10" id="KW-0472">Membrane</keyword>
<dbReference type="AlphaFoldDB" id="A0A8F5R546"/>
<reference evidence="11" key="1">
    <citation type="journal article" date="2021" name="Plant Physiol.">
        <title>Improved virus-induced gene silencing allows discovery of a serpentine synthase gene in Catharanthus roseus.</title>
        <authorList>
            <person name="Yamamoto K."/>
            <person name="Grzech D."/>
            <person name="Koudounas K."/>
            <person name="Stander E.A."/>
            <person name="Caputi L."/>
            <person name="Mimura T."/>
            <person name="Courdavault V."/>
            <person name="O'Connor S.E."/>
        </authorList>
    </citation>
    <scope>NUCLEOTIDE SEQUENCE</scope>
</reference>
<evidence type="ECO:0000256" key="10">
    <source>
        <dbReference type="SAM" id="Phobius"/>
    </source>
</evidence>
<dbReference type="SUPFAM" id="SSF48264">
    <property type="entry name" value="Cytochrome P450"/>
    <property type="match status" value="1"/>
</dbReference>
<feature type="binding site" description="axial binding residue" evidence="8">
    <location>
        <position position="446"/>
    </location>
    <ligand>
        <name>heme</name>
        <dbReference type="ChEBI" id="CHEBI:30413"/>
    </ligand>
    <ligandPart>
        <name>Fe</name>
        <dbReference type="ChEBI" id="CHEBI:18248"/>
    </ligandPart>
</feature>
<dbReference type="FunFam" id="1.10.630.10:FF:000043">
    <property type="entry name" value="Cytochrome P450 99A2"/>
    <property type="match status" value="1"/>
</dbReference>
<dbReference type="GO" id="GO:0016705">
    <property type="term" value="F:oxidoreductase activity, acting on paired donors, with incorporation or reduction of molecular oxygen"/>
    <property type="evidence" value="ECO:0007669"/>
    <property type="project" value="InterPro"/>
</dbReference>
<evidence type="ECO:0000256" key="1">
    <source>
        <dbReference type="ARBA" id="ARBA00010617"/>
    </source>
</evidence>
<dbReference type="GO" id="GO:0035834">
    <property type="term" value="P:indole alkaloid metabolic process"/>
    <property type="evidence" value="ECO:0007669"/>
    <property type="project" value="UniProtKB-ARBA"/>
</dbReference>
<evidence type="ECO:0000256" key="5">
    <source>
        <dbReference type="ARBA" id="ARBA00023004"/>
    </source>
</evidence>
<evidence type="ECO:0000256" key="9">
    <source>
        <dbReference type="RuleBase" id="RU000461"/>
    </source>
</evidence>
<keyword evidence="5 8" id="KW-0408">Iron</keyword>
<dbReference type="PROSITE" id="PS00086">
    <property type="entry name" value="CYTOCHROME_P450"/>
    <property type="match status" value="1"/>
</dbReference>
<evidence type="ECO:0000256" key="4">
    <source>
        <dbReference type="ARBA" id="ARBA00023002"/>
    </source>
</evidence>
<dbReference type="CDD" id="cd11072">
    <property type="entry name" value="CYP71-like"/>
    <property type="match status" value="1"/>
</dbReference>
<dbReference type="GO" id="GO:0004497">
    <property type="term" value="F:monooxygenase activity"/>
    <property type="evidence" value="ECO:0007669"/>
    <property type="project" value="UniProtKB-KW"/>
</dbReference>
<dbReference type="GO" id="GO:0020037">
    <property type="term" value="F:heme binding"/>
    <property type="evidence" value="ECO:0007669"/>
    <property type="project" value="InterPro"/>
</dbReference>
<keyword evidence="7" id="KW-0325">Glycoprotein</keyword>
<keyword evidence="4 9" id="KW-0560">Oxidoreductase</keyword>
<accession>A0A8F5R546</accession>
<evidence type="ECO:0000256" key="8">
    <source>
        <dbReference type="PIRSR" id="PIRSR602401-1"/>
    </source>
</evidence>
<evidence type="ECO:0000256" key="3">
    <source>
        <dbReference type="ARBA" id="ARBA00022723"/>
    </source>
</evidence>
<dbReference type="EMBL" id="MT829151">
    <property type="protein sequence ID" value="QXN66187.1"/>
    <property type="molecule type" value="mRNA"/>
</dbReference>
<comment type="similarity">
    <text evidence="1 9">Belongs to the cytochrome P450 family.</text>
</comment>
<evidence type="ECO:0000313" key="11">
    <source>
        <dbReference type="EMBL" id="QXN66187.1"/>
    </source>
</evidence>
<protein>
    <submittedName>
        <fullName evidence="11">Serpentine synthase</fullName>
    </submittedName>
</protein>
<dbReference type="InterPro" id="IPR036396">
    <property type="entry name" value="Cyt_P450_sf"/>
</dbReference>
<comment type="cofactor">
    <cofactor evidence="8">
        <name>heme</name>
        <dbReference type="ChEBI" id="CHEBI:30413"/>
    </cofactor>
</comment>
<dbReference type="PANTHER" id="PTHR47955:SF8">
    <property type="entry name" value="CYTOCHROME P450 71D11-LIKE"/>
    <property type="match status" value="1"/>
</dbReference>
<keyword evidence="6 9" id="KW-0503">Monooxygenase</keyword>
<dbReference type="GO" id="GO:0009821">
    <property type="term" value="P:alkaloid biosynthetic process"/>
    <property type="evidence" value="ECO:0007669"/>
    <property type="project" value="UniProtKB-ARBA"/>
</dbReference>
<dbReference type="InterPro" id="IPR001128">
    <property type="entry name" value="Cyt_P450"/>
</dbReference>
<evidence type="ECO:0000256" key="7">
    <source>
        <dbReference type="ARBA" id="ARBA00023180"/>
    </source>
</evidence>
<dbReference type="Pfam" id="PF00067">
    <property type="entry name" value="p450"/>
    <property type="match status" value="1"/>
</dbReference>
<dbReference type="PRINTS" id="PR00463">
    <property type="entry name" value="EP450I"/>
</dbReference>
<feature type="transmembrane region" description="Helical" evidence="10">
    <location>
        <begin position="6"/>
        <end position="24"/>
    </location>
</feature>
<name>A0A8F5R546_CATRO</name>
<dbReference type="PRINTS" id="PR00385">
    <property type="entry name" value="P450"/>
</dbReference>
<evidence type="ECO:0000256" key="2">
    <source>
        <dbReference type="ARBA" id="ARBA00022617"/>
    </source>
</evidence>
<proteinExistence type="evidence at transcript level"/>
<dbReference type="Gene3D" id="1.10.630.10">
    <property type="entry name" value="Cytochrome P450"/>
    <property type="match status" value="1"/>
</dbReference>
<sequence length="511" mass="58679">MEIRDLFWSLPAIALLQVFLFFLFKNPKKTTLKLPPGPPTLPIIGNLHQMASPLPHKKLKDLADKYGPLMHLKLGEISTVVISSSRLTKEFMQTHGLNFADRPQTVIAKIMMYNCSGVTLSMYGDYWRKLRQIYVTELLNTKSVQSFSSIMEEELILMVKSIESEVGKPMELIEKIRSYLFDTLCRSALGKIHGKGKETLIEISREMVALSGVQTLEDIFPSVKLFSYLNPLRPKAKKLFKRLDSVLEDIINQQENKLLSLKDGDNQQEKEEDNMLSVLLRLRNGKDSKVKLTNNDIKAIIFELFVGGISTSSTTIEWAMSELMKNPEMMEKGKHEVRQVLKGKKRVCQIDVENMSYIKLVLKETLRFHPPGPLLFPRKSREQCEIDGYTIPAKAMILINNWVLGRDPEYWVDPEKFEPERFKDNLVDYKGNHFELIPFGVGRRICPGISFAVTNIELLLAALLFHFDWKLPHGMDPKDLDMIELYRSGCTRKNPLVLIPKIYIPTGDENY</sequence>
<dbReference type="PANTHER" id="PTHR47955">
    <property type="entry name" value="CYTOCHROME P450 FAMILY 71 PROTEIN"/>
    <property type="match status" value="1"/>
</dbReference>
<keyword evidence="10" id="KW-1133">Transmembrane helix</keyword>